<evidence type="ECO:0000313" key="14">
    <source>
        <dbReference type="Proteomes" id="UP000612585"/>
    </source>
</evidence>
<dbReference type="Gene3D" id="3.10.170.10">
    <property type="match status" value="1"/>
</dbReference>
<sequence>MRRRNLAGAAIAALVVSVGGVAAPAGADPGRPNASDTTPAAYELPADGHPSRDKDNRIGRVEPNASQRSLAGSKATVRWNNLGTPKSLSPAGATGKQIAGGLSADPETAARQYLAGNPDLFGLDEKSVSTMETLLVRPIGTGAVVVLRQRFGDLPAGYDGQAAVLVNNGAVVRVTSTLSRNTNAPQPATLGASQAVAAALADAEVAAGELAGAPETKLVAVPTPLDGPRAAFAVSFSATGVDHPESFTTYVDARTGGVLVREDQVDFDTDNPKWAVYPATPPPSGADTRERWCFAPAAGCVRTVRDPNTGQAWDVNVATGASTQTSSGNSANNVVQWGGGTAVFPATPSPDRNYLYPFTDQWKQARCNPDVFTSAQRNDADAAVSNLFAMHNRMHDWAFTLGFTEAAWNMQVVNVSGAGLGNDAEQGRAQSGAISGSRNNANQGTGRDGLPPTTNMFLWQPQAGGAYPPCVDGDYDMTVIGHEYTHAITNRMIAGPDAGIGSAQGGAMGESWGDLMAMEYLSEYGFRPPGETPFVTGGYATGNLTQGIRNYDMSRSPLNYSDVGYDLVGQQVHADGEIWSATNVRIRNAFVQRYGAGTPALQEQCANGLVQSDACPGNRRWAQLVFDSFLLEASSQFSMLDMRDNMLAADLVRFGGANQDIMWNAFATSGMGMDATSGPSDADPVPSFASPYTTNATMTLRAAGDAAGAAIRLYVGDYEARAVPIADTDPNTDLPDTFSIVGGQQYSFTAGGPGFGYRKFSSFVLAGRAQELPLNLPRNLASATTGGVFSGDGVNVDKLGDDTEATNWASLDGVAGKRITVDLAGTAPQLVSRVNVSALLRPQIVGDVDGLSQNRFSALRSFGVSACNATIADCSQPGNFRRVFTSPTDAFPAGNFRPTASQLNLRTFSFTPVSATHLRLDVLTSQCTGNPRYAGEQDADPRANTDCTVNSLFATQVRVSEFQVFTR</sequence>
<dbReference type="GO" id="GO:0008270">
    <property type="term" value="F:zinc ion binding"/>
    <property type="evidence" value="ECO:0007669"/>
    <property type="project" value="InterPro"/>
</dbReference>
<reference evidence="13" key="1">
    <citation type="submission" date="2021-01" db="EMBL/GenBank/DDBJ databases">
        <title>Whole genome shotgun sequence of Virgisporangium aurantiacum NBRC 16421.</title>
        <authorList>
            <person name="Komaki H."/>
            <person name="Tamura T."/>
        </authorList>
    </citation>
    <scope>NUCLEOTIDE SEQUENCE</scope>
    <source>
        <strain evidence="13">NBRC 16421</strain>
    </source>
</reference>
<feature type="compositionally biased region" description="Polar residues" evidence="11">
    <location>
        <begin position="78"/>
        <end position="87"/>
    </location>
</feature>
<evidence type="ECO:0000256" key="12">
    <source>
        <dbReference type="SAM" id="SignalP"/>
    </source>
</evidence>
<dbReference type="PANTHER" id="PTHR33478:SF1">
    <property type="entry name" value="EXTRACELLULAR METALLOPROTEINASE MEP"/>
    <property type="match status" value="1"/>
</dbReference>
<evidence type="ECO:0000256" key="8">
    <source>
        <dbReference type="ARBA" id="ARBA00022833"/>
    </source>
</evidence>
<feature type="signal peptide" evidence="12">
    <location>
        <begin position="1"/>
        <end position="27"/>
    </location>
</feature>
<dbReference type="RefSeq" id="WP_239152235.1">
    <property type="nucleotide sequence ID" value="NZ_BOPG01000056.1"/>
</dbReference>
<evidence type="ECO:0000256" key="3">
    <source>
        <dbReference type="ARBA" id="ARBA00006006"/>
    </source>
</evidence>
<dbReference type="GO" id="GO:0005615">
    <property type="term" value="C:extracellular space"/>
    <property type="evidence" value="ECO:0007669"/>
    <property type="project" value="InterPro"/>
</dbReference>
<evidence type="ECO:0000256" key="10">
    <source>
        <dbReference type="ARBA" id="ARBA00023145"/>
    </source>
</evidence>
<organism evidence="13 14">
    <name type="scientific">Virgisporangium aurantiacum</name>
    <dbReference type="NCBI Taxonomy" id="175570"/>
    <lineage>
        <taxon>Bacteria</taxon>
        <taxon>Bacillati</taxon>
        <taxon>Actinomycetota</taxon>
        <taxon>Actinomycetes</taxon>
        <taxon>Micromonosporales</taxon>
        <taxon>Micromonosporaceae</taxon>
        <taxon>Virgisporangium</taxon>
    </lineage>
</organism>
<dbReference type="SUPFAM" id="SSF55486">
    <property type="entry name" value="Metalloproteases ('zincins'), catalytic domain"/>
    <property type="match status" value="1"/>
</dbReference>
<evidence type="ECO:0000256" key="6">
    <source>
        <dbReference type="ARBA" id="ARBA00022723"/>
    </source>
</evidence>
<evidence type="ECO:0000313" key="13">
    <source>
        <dbReference type="EMBL" id="GIJ60509.1"/>
    </source>
</evidence>
<feature type="region of interest" description="Disordered" evidence="11">
    <location>
        <begin position="423"/>
        <end position="451"/>
    </location>
</feature>
<comment type="subcellular location">
    <subcellularLocation>
        <location evidence="2">Secreted</location>
    </subcellularLocation>
</comment>
<protein>
    <recommendedName>
        <fullName evidence="15">Fungalysin metallopeptidase (M36)</fullName>
    </recommendedName>
</protein>
<evidence type="ECO:0000256" key="2">
    <source>
        <dbReference type="ARBA" id="ARBA00004613"/>
    </source>
</evidence>
<dbReference type="Pfam" id="PF02128">
    <property type="entry name" value="Peptidase_M36"/>
    <property type="match status" value="1"/>
</dbReference>
<keyword evidence="10" id="KW-0865">Zymogen</keyword>
<comment type="similarity">
    <text evidence="3">Belongs to the peptidase M36 family.</text>
</comment>
<feature type="compositionally biased region" description="Polar residues" evidence="11">
    <location>
        <begin position="428"/>
        <end position="445"/>
    </location>
</feature>
<feature type="chain" id="PRO_5035217570" description="Fungalysin metallopeptidase (M36)" evidence="12">
    <location>
        <begin position="28"/>
        <end position="967"/>
    </location>
</feature>
<comment type="caution">
    <text evidence="13">The sequence shown here is derived from an EMBL/GenBank/DDBJ whole genome shotgun (WGS) entry which is preliminary data.</text>
</comment>
<accession>A0A8J3ZAP7</accession>
<evidence type="ECO:0008006" key="15">
    <source>
        <dbReference type="Google" id="ProtNLM"/>
    </source>
</evidence>
<keyword evidence="7" id="KW-0378">Hydrolase</keyword>
<gene>
    <name evidence="13" type="ORF">Vau01_080250</name>
</gene>
<feature type="region of interest" description="Disordered" evidence="11">
    <location>
        <begin position="24"/>
        <end position="100"/>
    </location>
</feature>
<keyword evidence="8" id="KW-0862">Zinc</keyword>
<comment type="cofactor">
    <cofactor evidence="1">
        <name>Zn(2+)</name>
        <dbReference type="ChEBI" id="CHEBI:29105"/>
    </cofactor>
</comment>
<dbReference type="PANTHER" id="PTHR33478">
    <property type="entry name" value="EXTRACELLULAR METALLOPROTEINASE MEP"/>
    <property type="match status" value="1"/>
</dbReference>
<proteinExistence type="inferred from homology"/>
<dbReference type="EMBL" id="BOPG01000056">
    <property type="protein sequence ID" value="GIJ60509.1"/>
    <property type="molecule type" value="Genomic_DNA"/>
</dbReference>
<evidence type="ECO:0000256" key="4">
    <source>
        <dbReference type="ARBA" id="ARBA00022525"/>
    </source>
</evidence>
<keyword evidence="5" id="KW-0645">Protease</keyword>
<evidence type="ECO:0000256" key="7">
    <source>
        <dbReference type="ARBA" id="ARBA00022801"/>
    </source>
</evidence>
<name>A0A8J3ZAP7_9ACTN</name>
<evidence type="ECO:0000256" key="9">
    <source>
        <dbReference type="ARBA" id="ARBA00023049"/>
    </source>
</evidence>
<evidence type="ECO:0000256" key="1">
    <source>
        <dbReference type="ARBA" id="ARBA00001947"/>
    </source>
</evidence>
<keyword evidence="6" id="KW-0479">Metal-binding</keyword>
<dbReference type="InterPro" id="IPR027268">
    <property type="entry name" value="Peptidase_M4/M1_CTD_sf"/>
</dbReference>
<keyword evidence="4" id="KW-0964">Secreted</keyword>
<evidence type="ECO:0000256" key="5">
    <source>
        <dbReference type="ARBA" id="ARBA00022670"/>
    </source>
</evidence>
<keyword evidence="12" id="KW-0732">Signal</keyword>
<dbReference type="AlphaFoldDB" id="A0A8J3ZAP7"/>
<dbReference type="Gene3D" id="1.10.390.10">
    <property type="entry name" value="Neutral Protease Domain 2"/>
    <property type="match status" value="1"/>
</dbReference>
<dbReference type="InterPro" id="IPR050371">
    <property type="entry name" value="Fungal_virulence_M36"/>
</dbReference>
<keyword evidence="14" id="KW-1185">Reference proteome</keyword>
<dbReference type="InterPro" id="IPR001842">
    <property type="entry name" value="Peptidase_M36"/>
</dbReference>
<feature type="compositionally biased region" description="Basic and acidic residues" evidence="11">
    <location>
        <begin position="49"/>
        <end position="60"/>
    </location>
</feature>
<dbReference type="GO" id="GO:0006508">
    <property type="term" value="P:proteolysis"/>
    <property type="evidence" value="ECO:0007669"/>
    <property type="project" value="UniProtKB-KW"/>
</dbReference>
<keyword evidence="9" id="KW-0482">Metalloprotease</keyword>
<evidence type="ECO:0000256" key="11">
    <source>
        <dbReference type="SAM" id="MobiDB-lite"/>
    </source>
</evidence>
<dbReference type="Proteomes" id="UP000612585">
    <property type="component" value="Unassembled WGS sequence"/>
</dbReference>
<dbReference type="GO" id="GO:0004222">
    <property type="term" value="F:metalloendopeptidase activity"/>
    <property type="evidence" value="ECO:0007669"/>
    <property type="project" value="InterPro"/>
</dbReference>